<dbReference type="PANTHER" id="PTHR10434:SF11">
    <property type="entry name" value="1-ACYL-SN-GLYCEROL-3-PHOSPHATE ACYLTRANSFERASE"/>
    <property type="match status" value="1"/>
</dbReference>
<dbReference type="SUPFAM" id="SSF69593">
    <property type="entry name" value="Glycerol-3-phosphate (1)-acyltransferase"/>
    <property type="match status" value="1"/>
</dbReference>
<dbReference type="AlphaFoldDB" id="A0A7H0H7Q8"/>
<evidence type="ECO:0000313" key="5">
    <source>
        <dbReference type="Proteomes" id="UP000516117"/>
    </source>
</evidence>
<dbReference type="RefSeq" id="WP_187721674.1">
    <property type="nucleotide sequence ID" value="NZ_BAABBL010000002.1"/>
</dbReference>
<sequence>MTSPRRHWRAPHFDRINHEPVSWVYRTIAHLARNIVPLLGRTHWLGGEHIPKTGPVIVVANHIGNFDPIILGQYLIWQGRWPRFLGKADIWKVPGLGWVARQCGQIPVYRNTDRAGESLIHAEEALAEGKMVAIYPEGTITADPDGWPMTGRRGAARLALTTGAPVVPVAQAGAELVLGGKHVDLRYLLRRRRDFHVVAGPPIDLSDYADREVTGALLDEVASHMIDVLTTMRAELTGLTPPAGRYDMRQGRRVEIEAGPAE</sequence>
<gene>
    <name evidence="4" type="ORF">H9L22_03920</name>
</gene>
<evidence type="ECO:0000256" key="1">
    <source>
        <dbReference type="ARBA" id="ARBA00022679"/>
    </source>
</evidence>
<keyword evidence="2 4" id="KW-0012">Acyltransferase</keyword>
<keyword evidence="1 4" id="KW-0808">Transferase</keyword>
<organism evidence="4 5">
    <name type="scientific">Tessaracoccus defluvii</name>
    <dbReference type="NCBI Taxonomy" id="1285901"/>
    <lineage>
        <taxon>Bacteria</taxon>
        <taxon>Bacillati</taxon>
        <taxon>Actinomycetota</taxon>
        <taxon>Actinomycetes</taxon>
        <taxon>Propionibacteriales</taxon>
        <taxon>Propionibacteriaceae</taxon>
        <taxon>Tessaracoccus</taxon>
    </lineage>
</organism>
<evidence type="ECO:0000313" key="4">
    <source>
        <dbReference type="EMBL" id="QNP56574.1"/>
    </source>
</evidence>
<accession>A0A7H0H7Q8</accession>
<evidence type="ECO:0000256" key="2">
    <source>
        <dbReference type="ARBA" id="ARBA00023315"/>
    </source>
</evidence>
<dbReference type="KEGG" id="tdf:H9L22_03920"/>
<feature type="domain" description="Phospholipid/glycerol acyltransferase" evidence="3">
    <location>
        <begin position="56"/>
        <end position="174"/>
    </location>
</feature>
<dbReference type="GO" id="GO:0003841">
    <property type="term" value="F:1-acylglycerol-3-phosphate O-acyltransferase activity"/>
    <property type="evidence" value="ECO:0007669"/>
    <property type="project" value="TreeGrafter"/>
</dbReference>
<dbReference type="GO" id="GO:0006654">
    <property type="term" value="P:phosphatidic acid biosynthetic process"/>
    <property type="evidence" value="ECO:0007669"/>
    <property type="project" value="TreeGrafter"/>
</dbReference>
<dbReference type="PANTHER" id="PTHR10434">
    <property type="entry name" value="1-ACYL-SN-GLYCEROL-3-PHOSPHATE ACYLTRANSFERASE"/>
    <property type="match status" value="1"/>
</dbReference>
<name>A0A7H0H7Q8_9ACTN</name>
<proteinExistence type="predicted"/>
<keyword evidence="5" id="KW-1185">Reference proteome</keyword>
<protein>
    <submittedName>
        <fullName evidence="4">1-acyl-sn-glycerol-3-phosphate acyltransferase</fullName>
    </submittedName>
</protein>
<dbReference type="Pfam" id="PF01553">
    <property type="entry name" value="Acyltransferase"/>
    <property type="match status" value="1"/>
</dbReference>
<dbReference type="CDD" id="cd07989">
    <property type="entry name" value="LPLAT_AGPAT-like"/>
    <property type="match status" value="1"/>
</dbReference>
<dbReference type="Proteomes" id="UP000516117">
    <property type="component" value="Chromosome"/>
</dbReference>
<dbReference type="InterPro" id="IPR002123">
    <property type="entry name" value="Plipid/glycerol_acylTrfase"/>
</dbReference>
<evidence type="ECO:0000259" key="3">
    <source>
        <dbReference type="SMART" id="SM00563"/>
    </source>
</evidence>
<reference evidence="4 5" key="1">
    <citation type="submission" date="2020-08" db="EMBL/GenBank/DDBJ databases">
        <title>Genome sequence of Tessaracoccus defluvii JCM 17540T.</title>
        <authorList>
            <person name="Hyun D.-W."/>
            <person name="Bae J.-W."/>
        </authorList>
    </citation>
    <scope>NUCLEOTIDE SEQUENCE [LARGE SCALE GENOMIC DNA]</scope>
    <source>
        <strain evidence="4 5">JCM 17540</strain>
    </source>
</reference>
<dbReference type="SMART" id="SM00563">
    <property type="entry name" value="PlsC"/>
    <property type="match status" value="1"/>
</dbReference>
<dbReference type="GO" id="GO:0005886">
    <property type="term" value="C:plasma membrane"/>
    <property type="evidence" value="ECO:0007669"/>
    <property type="project" value="TreeGrafter"/>
</dbReference>
<dbReference type="EMBL" id="CP060789">
    <property type="protein sequence ID" value="QNP56574.1"/>
    <property type="molecule type" value="Genomic_DNA"/>
</dbReference>